<organism evidence="1 2">
    <name type="scientific">Hypholoma sublateritium (strain FD-334 SS-4)</name>
    <dbReference type="NCBI Taxonomy" id="945553"/>
    <lineage>
        <taxon>Eukaryota</taxon>
        <taxon>Fungi</taxon>
        <taxon>Dikarya</taxon>
        <taxon>Basidiomycota</taxon>
        <taxon>Agaricomycotina</taxon>
        <taxon>Agaricomycetes</taxon>
        <taxon>Agaricomycetidae</taxon>
        <taxon>Agaricales</taxon>
        <taxon>Agaricineae</taxon>
        <taxon>Strophariaceae</taxon>
        <taxon>Hypholoma</taxon>
    </lineage>
</organism>
<name>A0A0D2KRA1_HYPSF</name>
<dbReference type="AlphaFoldDB" id="A0A0D2KRA1"/>
<protein>
    <submittedName>
        <fullName evidence="1">Uncharacterized protein</fullName>
    </submittedName>
</protein>
<proteinExistence type="predicted"/>
<keyword evidence="2" id="KW-1185">Reference proteome</keyword>
<evidence type="ECO:0000313" key="2">
    <source>
        <dbReference type="Proteomes" id="UP000054270"/>
    </source>
</evidence>
<dbReference type="OMA" id="NEPFPDQ"/>
<dbReference type="OrthoDB" id="448399at2759"/>
<accession>A0A0D2KRA1</accession>
<evidence type="ECO:0000313" key="1">
    <source>
        <dbReference type="EMBL" id="KJA17167.1"/>
    </source>
</evidence>
<reference evidence="2" key="1">
    <citation type="submission" date="2014-04" db="EMBL/GenBank/DDBJ databases">
        <title>Evolutionary Origins and Diversification of the Mycorrhizal Mutualists.</title>
        <authorList>
            <consortium name="DOE Joint Genome Institute"/>
            <consortium name="Mycorrhizal Genomics Consortium"/>
            <person name="Kohler A."/>
            <person name="Kuo A."/>
            <person name="Nagy L.G."/>
            <person name="Floudas D."/>
            <person name="Copeland A."/>
            <person name="Barry K.W."/>
            <person name="Cichocki N."/>
            <person name="Veneault-Fourrey C."/>
            <person name="LaButti K."/>
            <person name="Lindquist E.A."/>
            <person name="Lipzen A."/>
            <person name="Lundell T."/>
            <person name="Morin E."/>
            <person name="Murat C."/>
            <person name="Riley R."/>
            <person name="Ohm R."/>
            <person name="Sun H."/>
            <person name="Tunlid A."/>
            <person name="Henrissat B."/>
            <person name="Grigoriev I.V."/>
            <person name="Hibbett D.S."/>
            <person name="Martin F."/>
        </authorList>
    </citation>
    <scope>NUCLEOTIDE SEQUENCE [LARGE SCALE GENOMIC DNA]</scope>
    <source>
        <strain evidence="2">FD-334 SS-4</strain>
    </source>
</reference>
<sequence>HPLLTPSGRAFAVGGRVQNVSRDPRAPCVMYWPDNEPLPEPGQIRPGCVAGIA</sequence>
<dbReference type="Proteomes" id="UP000054270">
    <property type="component" value="Unassembled WGS sequence"/>
</dbReference>
<feature type="non-terminal residue" evidence="1">
    <location>
        <position position="1"/>
    </location>
</feature>
<dbReference type="EMBL" id="KN817608">
    <property type="protein sequence ID" value="KJA17167.1"/>
    <property type="molecule type" value="Genomic_DNA"/>
</dbReference>
<feature type="non-terminal residue" evidence="1">
    <location>
        <position position="53"/>
    </location>
</feature>
<dbReference type="STRING" id="945553.A0A0D2KRA1"/>
<gene>
    <name evidence="1" type="ORF">HYPSUDRAFT_104813</name>
</gene>